<dbReference type="HOGENOM" id="CLU_000604_36_0_11"/>
<evidence type="ECO:0000256" key="1">
    <source>
        <dbReference type="ARBA" id="ARBA00022737"/>
    </source>
</evidence>
<dbReference type="PANTHER" id="PTHR19211:SF14">
    <property type="entry name" value="ATP-BINDING CASSETTE SUB-FAMILY F MEMBER 1"/>
    <property type="match status" value="1"/>
</dbReference>
<evidence type="ECO:0000259" key="4">
    <source>
        <dbReference type="SMART" id="SM00382"/>
    </source>
</evidence>
<dbReference type="Gene3D" id="3.40.50.300">
    <property type="entry name" value="P-loop containing nucleotide triphosphate hydrolases"/>
    <property type="match status" value="3"/>
</dbReference>
<comment type="caution">
    <text evidence="5">The sequence shown here is derived from an EMBL/GenBank/DDBJ whole genome shotgun (WGS) entry which is preliminary data.</text>
</comment>
<dbReference type="SMART" id="SM00382">
    <property type="entry name" value="AAA"/>
    <property type="match status" value="1"/>
</dbReference>
<dbReference type="InterPro" id="IPR003439">
    <property type="entry name" value="ABC_transporter-like_ATP-bd"/>
</dbReference>
<keyword evidence="1" id="KW-0677">Repeat</keyword>
<evidence type="ECO:0000256" key="3">
    <source>
        <dbReference type="ARBA" id="ARBA00022840"/>
    </source>
</evidence>
<keyword evidence="6" id="KW-1185">Reference proteome</keyword>
<name>L1MGJ1_9CORY</name>
<organism evidence="5 6">
    <name type="scientific">Corynebacterium durum F0235</name>
    <dbReference type="NCBI Taxonomy" id="1035195"/>
    <lineage>
        <taxon>Bacteria</taxon>
        <taxon>Bacillati</taxon>
        <taxon>Actinomycetota</taxon>
        <taxon>Actinomycetes</taxon>
        <taxon>Mycobacteriales</taxon>
        <taxon>Corynebacteriaceae</taxon>
        <taxon>Corynebacterium</taxon>
    </lineage>
</organism>
<dbReference type="GO" id="GO:0016887">
    <property type="term" value="F:ATP hydrolysis activity"/>
    <property type="evidence" value="ECO:0007669"/>
    <property type="project" value="InterPro"/>
</dbReference>
<dbReference type="Pfam" id="PF00005">
    <property type="entry name" value="ABC_tran"/>
    <property type="match status" value="2"/>
</dbReference>
<dbReference type="Proteomes" id="UP000010445">
    <property type="component" value="Unassembled WGS sequence"/>
</dbReference>
<keyword evidence="3 5" id="KW-0067">ATP-binding</keyword>
<dbReference type="GO" id="GO:0005524">
    <property type="term" value="F:ATP binding"/>
    <property type="evidence" value="ECO:0007669"/>
    <property type="project" value="UniProtKB-KW"/>
</dbReference>
<dbReference type="AlphaFoldDB" id="L1MGJ1"/>
<dbReference type="InterPro" id="IPR003593">
    <property type="entry name" value="AAA+_ATPase"/>
</dbReference>
<dbReference type="eggNOG" id="COG0488">
    <property type="taxonomic scope" value="Bacteria"/>
</dbReference>
<gene>
    <name evidence="5" type="ORF">HMPREF9997_01259</name>
</gene>
<evidence type="ECO:0000256" key="2">
    <source>
        <dbReference type="ARBA" id="ARBA00022741"/>
    </source>
</evidence>
<dbReference type="InterPro" id="IPR027417">
    <property type="entry name" value="P-loop_NTPase"/>
</dbReference>
<reference evidence="5 6" key="1">
    <citation type="submission" date="2012-05" db="EMBL/GenBank/DDBJ databases">
        <authorList>
            <person name="Weinstock G."/>
            <person name="Sodergren E."/>
            <person name="Lobos E.A."/>
            <person name="Fulton L."/>
            <person name="Fulton R."/>
            <person name="Courtney L."/>
            <person name="Fronick C."/>
            <person name="O'Laughlin M."/>
            <person name="Godfrey J."/>
            <person name="Wilson R.M."/>
            <person name="Miner T."/>
            <person name="Farmer C."/>
            <person name="Delehaunty K."/>
            <person name="Cordes M."/>
            <person name="Minx P."/>
            <person name="Tomlinson C."/>
            <person name="Chen J."/>
            <person name="Wollam A."/>
            <person name="Pepin K.H."/>
            <person name="Bhonagiri V."/>
            <person name="Zhang X."/>
            <person name="Suruliraj S."/>
            <person name="Warren W."/>
            <person name="Mitreva M."/>
            <person name="Mardis E.R."/>
            <person name="Wilson R.K."/>
        </authorList>
    </citation>
    <scope>NUCLEOTIDE SEQUENCE [LARGE SCALE GENOMIC DNA]</scope>
    <source>
        <strain evidence="5 6">F0235</strain>
    </source>
</reference>
<sequence>MLSHKLAFDVSAETARRFDELLARITDMNGWELDTQLDKTLRSLGLGNIARDRPLNSLSPGQQERLHLAAVLLRGSPALVVDEPTNHLDTTAREFVIQTLTGWNGPVLFASHDRDFIDRAATGILDLDTTSWHAIATAAGQPTTNGIYRCNGTYSDYVQEKDTARSRHLQIHAHQQHDKQQLLQHRFSSETIGHRNATPRSEVRASKKYYADRAQTVSTRRINDDSRRLDRLTEVEVRKPRYDVITITFPDPTVVSTGIACSVRNVHIPGRLGPVSFELAGGEHMMITGVNGAGKSTLLRWIHTRQCLAAEASGTISAADSVFVPQELPRNKDELIPPEIWHNGIGDLGKGFLHPRLWATPLEQLSDGNKRRVQLALALAQQPEFLIIDEPTNYLDIDTIESLEAAIMSWHGTLIIATHDQWLIDAWNQAPADGEPHRQHITLTTNVASSQ</sequence>
<dbReference type="PATRIC" id="fig|1035195.3.peg.1132"/>
<feature type="domain" description="AAA+ ATPase" evidence="4">
    <location>
        <begin position="281"/>
        <end position="448"/>
    </location>
</feature>
<keyword evidence="2" id="KW-0547">Nucleotide-binding</keyword>
<dbReference type="EMBL" id="AMEM01000018">
    <property type="protein sequence ID" value="EKX90051.1"/>
    <property type="molecule type" value="Genomic_DNA"/>
</dbReference>
<dbReference type="SUPFAM" id="SSF52540">
    <property type="entry name" value="P-loop containing nucleoside triphosphate hydrolases"/>
    <property type="match status" value="2"/>
</dbReference>
<accession>L1MGJ1</accession>
<evidence type="ECO:0000313" key="6">
    <source>
        <dbReference type="Proteomes" id="UP000010445"/>
    </source>
</evidence>
<dbReference type="PANTHER" id="PTHR19211">
    <property type="entry name" value="ATP-BINDING TRANSPORT PROTEIN-RELATED"/>
    <property type="match status" value="1"/>
</dbReference>
<evidence type="ECO:0000313" key="5">
    <source>
        <dbReference type="EMBL" id="EKX90051.1"/>
    </source>
</evidence>
<protein>
    <submittedName>
        <fullName evidence="5">ABC transporter, ATP-binding protein</fullName>
    </submittedName>
</protein>
<dbReference type="STRING" id="1035195.HMPREF9997_01259"/>
<dbReference type="InterPro" id="IPR050611">
    <property type="entry name" value="ABCF"/>
</dbReference>
<proteinExistence type="predicted"/>